<name>A0ABQ5N0G2_9CLOT</name>
<protein>
    <recommendedName>
        <fullName evidence="3">CHAD domain-containing protein</fullName>
    </recommendedName>
</protein>
<evidence type="ECO:0000313" key="2">
    <source>
        <dbReference type="Proteomes" id="UP001208567"/>
    </source>
</evidence>
<reference evidence="1 2" key="1">
    <citation type="journal article" date="2024" name="Int. J. Syst. Evol. Microbiol.">
        <title>Clostridium omnivorum sp. nov., isolated from anoxic soil under the treatment of reductive soil disinfestation.</title>
        <authorList>
            <person name="Ueki A."/>
            <person name="Tonouchi A."/>
            <person name="Kaku N."/>
            <person name="Honma S."/>
            <person name="Ueki K."/>
        </authorList>
    </citation>
    <scope>NUCLEOTIDE SEQUENCE [LARGE SCALE GENOMIC DNA]</scope>
    <source>
        <strain evidence="1 2">E14</strain>
    </source>
</reference>
<accession>A0ABQ5N0G2</accession>
<dbReference type="Proteomes" id="UP001208567">
    <property type="component" value="Unassembled WGS sequence"/>
</dbReference>
<gene>
    <name evidence="1" type="ORF">bsdE14_01040</name>
</gene>
<dbReference type="EMBL" id="BRXR01000001">
    <property type="protein sequence ID" value="GLC28694.1"/>
    <property type="molecule type" value="Genomic_DNA"/>
</dbReference>
<evidence type="ECO:0008006" key="3">
    <source>
        <dbReference type="Google" id="ProtNLM"/>
    </source>
</evidence>
<dbReference type="RefSeq" id="WP_264847960.1">
    <property type="nucleotide sequence ID" value="NZ_BRXR01000001.1"/>
</dbReference>
<organism evidence="1 2">
    <name type="scientific">Clostridium omnivorum</name>
    <dbReference type="NCBI Taxonomy" id="1604902"/>
    <lineage>
        <taxon>Bacteria</taxon>
        <taxon>Bacillati</taxon>
        <taxon>Bacillota</taxon>
        <taxon>Clostridia</taxon>
        <taxon>Eubacteriales</taxon>
        <taxon>Clostridiaceae</taxon>
        <taxon>Clostridium</taxon>
    </lineage>
</organism>
<evidence type="ECO:0000313" key="1">
    <source>
        <dbReference type="EMBL" id="GLC28694.1"/>
    </source>
</evidence>
<sequence length="277" mass="32118">MPTYIEPTVEINNAIQPLKKKGEEFKVSGLINYAGKNYREVIIYKKGFSLVKKEAEGYIYLDEENNVLKSKNVICELARLANFYEVFFSNENGAGIVSALQNEGNVLREKSEFEELIKVLDGLGSDGVREAYEMKNVMAKLLELRQHSNEIIGDLVNDIEALNDKEFVFNDEMLEELYPKYETAIKQNFEKVKLIASVKNNCDYIKDMADKKRKKLSNRFSKKITAPLLKLTYEIGYFKRVIRTYEKVLDMSANQYLKFFNNVTKEKIANRCDKARF</sequence>
<keyword evidence="2" id="KW-1185">Reference proteome</keyword>
<proteinExistence type="predicted"/>
<comment type="caution">
    <text evidence="1">The sequence shown here is derived from an EMBL/GenBank/DDBJ whole genome shotgun (WGS) entry which is preliminary data.</text>
</comment>